<feature type="signal peptide" evidence="12">
    <location>
        <begin position="1"/>
        <end position="20"/>
    </location>
</feature>
<dbReference type="InterPro" id="IPR023997">
    <property type="entry name" value="TonB-dep_OMP_SusC/RagA_CS"/>
</dbReference>
<proteinExistence type="inferred from homology"/>
<sequence length="1012" mass="109298">MKMKLFSFTAMMLLSLQVLAQTYSGKVLDAQSNQPIPGVNIQIKGTTQGTVTGIDGEFSIQASVGAILTITSIGYERQEVQLGSSTNLSIALAQDVSELEEVVVTAFGMERETKALGYSVTEIDGNDLSTIKEPNVMNALSGKVAGVQINRGSGGAGGSARVTIRGNNSLSGTNQPLFIVDGVPIDNTSNNVGSLKNVAIDYGDGIADINADDIASMTVLKGPAAAALYGTRAAGGVILITTKTGGPAEGLGVEINSNVTFDTPMLLWSLQNDYGVGNNGTINDGTPTTVVGTDWNATSSWGAKFGAGTSSYIDFDGESKSYQAYENNVEDFFQNGLTLTNGVSLSGGNQEAGFRLSYANLQNKGITVGSEFERNMLTFRGRTQLGDRLSVDGKLSYINVDGYNRQVSGENYVNPIYSLVSMPRSLNVMDLKAHNGNVKYKFNPDPLTMNPYYALEYMPNEDTKDRFIGMASVKYEFTNWLSIQARTGLDFWSANRTSLNFRGEDQNTEMINVRQQVMEMNTDVLLVAKRELTEELDGTLILGTNLLKQSSVADAMNGSMAYEGIFSVNNINQPQHSRSIIEKEVFSIFSSASLAYQNAYFLDLTARRDESSSLPGKSFFYPSATASVAFSEVLGIDSDLFTFGKLRASYAKVGNDTRPYATNPNLIFTRQNNEVAVSTQSTLPNADLVPETTSSVELGLDLRFFNDKVGLDVTYYQATSENQIYAAQTTEGNMWVNGGVIENKGFEIQLRATPVETADLKWDMILTGSNNRNQVVEMRDGLTQTLVGYDATPFQVSVVAEEGQPFGQIKGNDFTYQDGKIVVDANGVPVANSEQVLGNITPDMTGGFMNTLSYKNITFNAALAAQLGGDVFSGTNMTMHRNGNHAGTLEGRETGLTLDAVTEDGQPFTGTVSAQDYWVGLTNNRIAAPFVTDASFVQLRELSLGYSLPRQWLLSTPVQSVTVSLVGRNLGYLYNAAEGVDPQSMAARNVVGVEYLSMPSTRSYGFNVNIKL</sequence>
<evidence type="ECO:0000256" key="3">
    <source>
        <dbReference type="ARBA" id="ARBA00022452"/>
    </source>
</evidence>
<keyword evidence="10 11" id="KW-0998">Cell outer membrane</keyword>
<evidence type="ECO:0000256" key="8">
    <source>
        <dbReference type="ARBA" id="ARBA00023065"/>
    </source>
</evidence>
<comment type="similarity">
    <text evidence="11">Belongs to the TonB-dependent receptor family.</text>
</comment>
<keyword evidence="5 11" id="KW-0812">Transmembrane</keyword>
<dbReference type="NCBIfam" id="TIGR04056">
    <property type="entry name" value="OMP_RagA_SusC"/>
    <property type="match status" value="1"/>
</dbReference>
<evidence type="ECO:0000256" key="11">
    <source>
        <dbReference type="PROSITE-ProRule" id="PRU01360"/>
    </source>
</evidence>
<dbReference type="Gene3D" id="2.60.40.1120">
    <property type="entry name" value="Carboxypeptidase-like, regulatory domain"/>
    <property type="match status" value="1"/>
</dbReference>
<feature type="domain" description="TonB-dependent receptor plug" evidence="13">
    <location>
        <begin position="116"/>
        <end position="237"/>
    </location>
</feature>
<dbReference type="NCBIfam" id="TIGR04057">
    <property type="entry name" value="SusC_RagA_signa"/>
    <property type="match status" value="1"/>
</dbReference>
<reference evidence="15" key="1">
    <citation type="journal article" date="2019" name="Int. J. Syst. Evol. Microbiol.">
        <title>The Global Catalogue of Microorganisms (GCM) 10K type strain sequencing project: providing services to taxonomists for standard genome sequencing and annotation.</title>
        <authorList>
            <consortium name="The Broad Institute Genomics Platform"/>
            <consortium name="The Broad Institute Genome Sequencing Center for Infectious Disease"/>
            <person name="Wu L."/>
            <person name="Ma J."/>
        </authorList>
    </citation>
    <scope>NUCLEOTIDE SEQUENCE [LARGE SCALE GENOMIC DNA]</scope>
    <source>
        <strain evidence="15">JCM 18326</strain>
    </source>
</reference>
<dbReference type="InterPro" id="IPR023996">
    <property type="entry name" value="TonB-dep_OMP_SusC/RagA"/>
</dbReference>
<evidence type="ECO:0000256" key="2">
    <source>
        <dbReference type="ARBA" id="ARBA00022448"/>
    </source>
</evidence>
<keyword evidence="6 12" id="KW-0732">Signal</keyword>
<dbReference type="SUPFAM" id="SSF49464">
    <property type="entry name" value="Carboxypeptidase regulatory domain-like"/>
    <property type="match status" value="1"/>
</dbReference>
<evidence type="ECO:0000256" key="12">
    <source>
        <dbReference type="SAM" id="SignalP"/>
    </source>
</evidence>
<dbReference type="PANTHER" id="PTHR32552:SF68">
    <property type="entry name" value="FERRICHROME OUTER MEMBRANE TRANSPORTER_PHAGE RECEPTOR"/>
    <property type="match status" value="1"/>
</dbReference>
<keyword evidence="4" id="KW-0410">Iron transport</keyword>
<keyword evidence="2 11" id="KW-0813">Transport</keyword>
<gene>
    <name evidence="14" type="ORF">GCM10023331_07230</name>
</gene>
<dbReference type="EMBL" id="BAABJX010000015">
    <property type="protein sequence ID" value="GAA4825334.1"/>
    <property type="molecule type" value="Genomic_DNA"/>
</dbReference>
<dbReference type="InterPro" id="IPR037066">
    <property type="entry name" value="Plug_dom_sf"/>
</dbReference>
<protein>
    <submittedName>
        <fullName evidence="14">SusC/RagA family TonB-linked outer membrane protein</fullName>
    </submittedName>
</protein>
<feature type="chain" id="PRO_5045196133" evidence="12">
    <location>
        <begin position="21"/>
        <end position="1012"/>
    </location>
</feature>
<evidence type="ECO:0000256" key="4">
    <source>
        <dbReference type="ARBA" id="ARBA00022496"/>
    </source>
</evidence>
<comment type="caution">
    <text evidence="14">The sequence shown here is derived from an EMBL/GenBank/DDBJ whole genome shotgun (WGS) entry which is preliminary data.</text>
</comment>
<accession>A0ABP9D7M9</accession>
<dbReference type="Gene3D" id="2.170.130.10">
    <property type="entry name" value="TonB-dependent receptor, plug domain"/>
    <property type="match status" value="1"/>
</dbReference>
<evidence type="ECO:0000256" key="10">
    <source>
        <dbReference type="ARBA" id="ARBA00023237"/>
    </source>
</evidence>
<evidence type="ECO:0000256" key="7">
    <source>
        <dbReference type="ARBA" id="ARBA00023004"/>
    </source>
</evidence>
<evidence type="ECO:0000256" key="6">
    <source>
        <dbReference type="ARBA" id="ARBA00022729"/>
    </source>
</evidence>
<evidence type="ECO:0000313" key="15">
    <source>
        <dbReference type="Proteomes" id="UP001500298"/>
    </source>
</evidence>
<name>A0ABP9D7M9_9BACT</name>
<evidence type="ECO:0000256" key="5">
    <source>
        <dbReference type="ARBA" id="ARBA00022692"/>
    </source>
</evidence>
<dbReference type="InterPro" id="IPR012910">
    <property type="entry name" value="Plug_dom"/>
</dbReference>
<dbReference type="Gene3D" id="2.40.170.20">
    <property type="entry name" value="TonB-dependent receptor, beta-barrel domain"/>
    <property type="match status" value="1"/>
</dbReference>
<organism evidence="14 15">
    <name type="scientific">Algivirga pacifica</name>
    <dbReference type="NCBI Taxonomy" id="1162670"/>
    <lineage>
        <taxon>Bacteria</taxon>
        <taxon>Pseudomonadati</taxon>
        <taxon>Bacteroidota</taxon>
        <taxon>Cytophagia</taxon>
        <taxon>Cytophagales</taxon>
        <taxon>Flammeovirgaceae</taxon>
        <taxon>Algivirga</taxon>
    </lineage>
</organism>
<dbReference type="InterPro" id="IPR008969">
    <property type="entry name" value="CarboxyPept-like_regulatory"/>
</dbReference>
<comment type="subcellular location">
    <subcellularLocation>
        <location evidence="1 11">Cell outer membrane</location>
        <topology evidence="1 11">Multi-pass membrane protein</topology>
    </subcellularLocation>
</comment>
<keyword evidence="8" id="KW-0406">Ion transport</keyword>
<dbReference type="PROSITE" id="PS52016">
    <property type="entry name" value="TONB_DEPENDENT_REC_3"/>
    <property type="match status" value="1"/>
</dbReference>
<evidence type="ECO:0000313" key="14">
    <source>
        <dbReference type="EMBL" id="GAA4825334.1"/>
    </source>
</evidence>
<dbReference type="PANTHER" id="PTHR32552">
    <property type="entry name" value="FERRICHROME IRON RECEPTOR-RELATED"/>
    <property type="match status" value="1"/>
</dbReference>
<dbReference type="Pfam" id="PF07715">
    <property type="entry name" value="Plug"/>
    <property type="match status" value="1"/>
</dbReference>
<dbReference type="SUPFAM" id="SSF56935">
    <property type="entry name" value="Porins"/>
    <property type="match status" value="1"/>
</dbReference>
<evidence type="ECO:0000259" key="13">
    <source>
        <dbReference type="Pfam" id="PF07715"/>
    </source>
</evidence>
<keyword evidence="15" id="KW-1185">Reference proteome</keyword>
<dbReference type="Pfam" id="PF13715">
    <property type="entry name" value="CarbopepD_reg_2"/>
    <property type="match status" value="1"/>
</dbReference>
<keyword evidence="9 11" id="KW-0472">Membrane</keyword>
<evidence type="ECO:0000256" key="9">
    <source>
        <dbReference type="ARBA" id="ARBA00023136"/>
    </source>
</evidence>
<evidence type="ECO:0000256" key="1">
    <source>
        <dbReference type="ARBA" id="ARBA00004571"/>
    </source>
</evidence>
<keyword evidence="3 11" id="KW-1134">Transmembrane beta strand</keyword>
<dbReference type="InterPro" id="IPR039426">
    <property type="entry name" value="TonB-dep_rcpt-like"/>
</dbReference>
<keyword evidence="7" id="KW-0408">Iron</keyword>
<dbReference type="InterPro" id="IPR036942">
    <property type="entry name" value="Beta-barrel_TonB_sf"/>
</dbReference>
<dbReference type="RefSeq" id="WP_345369274.1">
    <property type="nucleotide sequence ID" value="NZ_BAABJX010000015.1"/>
</dbReference>
<dbReference type="Proteomes" id="UP001500298">
    <property type="component" value="Unassembled WGS sequence"/>
</dbReference>